<dbReference type="GO" id="GO:0016705">
    <property type="term" value="F:oxidoreductase activity, acting on paired donors, with incorporation or reduction of molecular oxygen"/>
    <property type="evidence" value="ECO:0007669"/>
    <property type="project" value="InterPro"/>
</dbReference>
<dbReference type="InterPro" id="IPR050121">
    <property type="entry name" value="Cytochrome_P450_monoxygenase"/>
</dbReference>
<dbReference type="Pfam" id="PF00067">
    <property type="entry name" value="p450"/>
    <property type="match status" value="1"/>
</dbReference>
<name>A0AA39J2Y4_9AGAR</name>
<evidence type="ECO:0000256" key="8">
    <source>
        <dbReference type="PIRSR" id="PIRSR602403-1"/>
    </source>
</evidence>
<dbReference type="EMBL" id="JAUEPT010000070">
    <property type="protein sequence ID" value="KAK0434594.1"/>
    <property type="molecule type" value="Genomic_DNA"/>
</dbReference>
<evidence type="ECO:0000256" key="5">
    <source>
        <dbReference type="ARBA" id="ARBA00023002"/>
    </source>
</evidence>
<comment type="cofactor">
    <cofactor evidence="1 8">
        <name>heme</name>
        <dbReference type="ChEBI" id="CHEBI:30413"/>
    </cofactor>
</comment>
<keyword evidence="9" id="KW-1133">Transmembrane helix</keyword>
<comment type="caution">
    <text evidence="10">The sequence shown here is derived from an EMBL/GenBank/DDBJ whole genome shotgun (WGS) entry which is preliminary data.</text>
</comment>
<evidence type="ECO:0000256" key="7">
    <source>
        <dbReference type="ARBA" id="ARBA00023033"/>
    </source>
</evidence>
<dbReference type="AlphaFoldDB" id="A0AA39J2Y4"/>
<evidence type="ECO:0000256" key="4">
    <source>
        <dbReference type="ARBA" id="ARBA00022723"/>
    </source>
</evidence>
<evidence type="ECO:0000313" key="11">
    <source>
        <dbReference type="Proteomes" id="UP001175226"/>
    </source>
</evidence>
<keyword evidence="6 8" id="KW-0408">Iron</keyword>
<keyword evidence="11" id="KW-1185">Reference proteome</keyword>
<organism evidence="10 11">
    <name type="scientific">Armillaria borealis</name>
    <dbReference type="NCBI Taxonomy" id="47425"/>
    <lineage>
        <taxon>Eukaryota</taxon>
        <taxon>Fungi</taxon>
        <taxon>Dikarya</taxon>
        <taxon>Basidiomycota</taxon>
        <taxon>Agaricomycotina</taxon>
        <taxon>Agaricomycetes</taxon>
        <taxon>Agaricomycetidae</taxon>
        <taxon>Agaricales</taxon>
        <taxon>Marasmiineae</taxon>
        <taxon>Physalacriaceae</taxon>
        <taxon>Armillaria</taxon>
    </lineage>
</organism>
<dbReference type="PANTHER" id="PTHR24305">
    <property type="entry name" value="CYTOCHROME P450"/>
    <property type="match status" value="1"/>
</dbReference>
<evidence type="ECO:0000256" key="2">
    <source>
        <dbReference type="ARBA" id="ARBA00005179"/>
    </source>
</evidence>
<dbReference type="GO" id="GO:0020037">
    <property type="term" value="F:heme binding"/>
    <property type="evidence" value="ECO:0007669"/>
    <property type="project" value="InterPro"/>
</dbReference>
<keyword evidence="8" id="KW-0349">Heme</keyword>
<keyword evidence="9" id="KW-0472">Membrane</keyword>
<dbReference type="InterPro" id="IPR036396">
    <property type="entry name" value="Cyt_P450_sf"/>
</dbReference>
<dbReference type="Gene3D" id="1.10.630.10">
    <property type="entry name" value="Cytochrome P450"/>
    <property type="match status" value="1"/>
</dbReference>
<keyword evidence="4 8" id="KW-0479">Metal-binding</keyword>
<evidence type="ECO:0000256" key="9">
    <source>
        <dbReference type="SAM" id="Phobius"/>
    </source>
</evidence>
<evidence type="ECO:0000256" key="3">
    <source>
        <dbReference type="ARBA" id="ARBA00010617"/>
    </source>
</evidence>
<proteinExistence type="inferred from homology"/>
<feature type="transmembrane region" description="Helical" evidence="9">
    <location>
        <begin position="54"/>
        <end position="79"/>
    </location>
</feature>
<protein>
    <submittedName>
        <fullName evidence="10">Cytochrome P450</fullName>
    </submittedName>
</protein>
<dbReference type="PANTHER" id="PTHR24305:SF187">
    <property type="entry name" value="P450, PUTATIVE (EUROFUNG)-RELATED"/>
    <property type="match status" value="1"/>
</dbReference>
<dbReference type="InterPro" id="IPR002403">
    <property type="entry name" value="Cyt_P450_E_grp-IV"/>
</dbReference>
<dbReference type="GO" id="GO:0005506">
    <property type="term" value="F:iron ion binding"/>
    <property type="evidence" value="ECO:0007669"/>
    <property type="project" value="InterPro"/>
</dbReference>
<accession>A0AA39J2Y4</accession>
<keyword evidence="7" id="KW-0503">Monooxygenase</keyword>
<gene>
    <name evidence="10" type="ORF">EV421DRAFT_1892704</name>
</gene>
<dbReference type="InterPro" id="IPR001128">
    <property type="entry name" value="Cyt_P450"/>
</dbReference>
<evidence type="ECO:0000313" key="10">
    <source>
        <dbReference type="EMBL" id="KAK0434594.1"/>
    </source>
</evidence>
<sequence>MASFSQVSLLSTLIGIGSHILFKKLEPRVLSFLALVAAYFVSAFIFALSETRNVLHSSIFASVALNAFFAGLSGSIGVYRLSPWHPLSKYPGPILAKLTKWYMSYWVAKGNRHLKLQELHRVYGHWVRIGPNELSIDDPAAIRPLYGQMFRSRFYQGAPQDADALITTIDRTEHASRLIAWNKAFSTENLKRFQALTKIRTTQLMDVLKSASAGNNKISLSHWISLWAIDVMGDMSFSGGFETMATGKDTEGWIKVVWCSILLGQVPWMRDIIALAPSPGPIITFQQFAGRKVEETSQRNPGMHQDILGIIVSASDQDESSGGLKLSKLQAAADASFIVLAGSDTVSEAMVALMRYLVGDHEIQATLRAELNVAFDGPIEDMDESTLSKLPFLNACIQEALRIVPPVAAGPPRWNGNSGTQILDQFLPPGTSATCPVFTLHRDSRNFVDPDSFHPERWLNGGIHSPHCTEAYIPFCYGPGTCIGKPVAIFNMKWLTASIIRSFEVTFPVGFDVDKFDMSYKEHNLWVHDELVVELKSLPEA</sequence>
<feature type="binding site" description="axial binding residue" evidence="8">
    <location>
        <position position="482"/>
    </location>
    <ligand>
        <name>heme</name>
        <dbReference type="ChEBI" id="CHEBI:30413"/>
    </ligand>
    <ligandPart>
        <name>Fe</name>
        <dbReference type="ChEBI" id="CHEBI:18248"/>
    </ligandPart>
</feature>
<keyword evidence="5" id="KW-0560">Oxidoreductase</keyword>
<comment type="pathway">
    <text evidence="2">Secondary metabolite biosynthesis.</text>
</comment>
<dbReference type="PRINTS" id="PR00385">
    <property type="entry name" value="P450"/>
</dbReference>
<feature type="transmembrane region" description="Helical" evidence="9">
    <location>
        <begin position="29"/>
        <end position="48"/>
    </location>
</feature>
<dbReference type="SUPFAM" id="SSF48264">
    <property type="entry name" value="Cytochrome P450"/>
    <property type="match status" value="1"/>
</dbReference>
<dbReference type="PRINTS" id="PR00465">
    <property type="entry name" value="EP450IV"/>
</dbReference>
<dbReference type="Proteomes" id="UP001175226">
    <property type="component" value="Unassembled WGS sequence"/>
</dbReference>
<comment type="similarity">
    <text evidence="3">Belongs to the cytochrome P450 family.</text>
</comment>
<dbReference type="GO" id="GO:0004497">
    <property type="term" value="F:monooxygenase activity"/>
    <property type="evidence" value="ECO:0007669"/>
    <property type="project" value="UniProtKB-KW"/>
</dbReference>
<evidence type="ECO:0000256" key="1">
    <source>
        <dbReference type="ARBA" id="ARBA00001971"/>
    </source>
</evidence>
<reference evidence="10" key="1">
    <citation type="submission" date="2023-06" db="EMBL/GenBank/DDBJ databases">
        <authorList>
            <consortium name="Lawrence Berkeley National Laboratory"/>
            <person name="Ahrendt S."/>
            <person name="Sahu N."/>
            <person name="Indic B."/>
            <person name="Wong-Bajracharya J."/>
            <person name="Merenyi Z."/>
            <person name="Ke H.-M."/>
            <person name="Monk M."/>
            <person name="Kocsube S."/>
            <person name="Drula E."/>
            <person name="Lipzen A."/>
            <person name="Balint B."/>
            <person name="Henrissat B."/>
            <person name="Andreopoulos B."/>
            <person name="Martin F.M."/>
            <person name="Harder C.B."/>
            <person name="Rigling D."/>
            <person name="Ford K.L."/>
            <person name="Foster G.D."/>
            <person name="Pangilinan J."/>
            <person name="Papanicolaou A."/>
            <person name="Barry K."/>
            <person name="LaButti K."/>
            <person name="Viragh M."/>
            <person name="Koriabine M."/>
            <person name="Yan M."/>
            <person name="Riley R."/>
            <person name="Champramary S."/>
            <person name="Plett K.L."/>
            <person name="Tsai I.J."/>
            <person name="Slot J."/>
            <person name="Sipos G."/>
            <person name="Plett J."/>
            <person name="Nagy L.G."/>
            <person name="Grigoriev I.V."/>
        </authorList>
    </citation>
    <scope>NUCLEOTIDE SEQUENCE</scope>
    <source>
        <strain evidence="10">FPL87.14</strain>
    </source>
</reference>
<evidence type="ECO:0000256" key="6">
    <source>
        <dbReference type="ARBA" id="ARBA00023004"/>
    </source>
</evidence>
<keyword evidence="9" id="KW-0812">Transmembrane</keyword>